<dbReference type="EMBL" id="JACVVK020000198">
    <property type="protein sequence ID" value="KAK7485159.1"/>
    <property type="molecule type" value="Genomic_DNA"/>
</dbReference>
<accession>A0ABD0KDH5</accession>
<protein>
    <submittedName>
        <fullName evidence="1">Uncharacterized protein</fullName>
    </submittedName>
</protein>
<evidence type="ECO:0000313" key="2">
    <source>
        <dbReference type="Proteomes" id="UP001519460"/>
    </source>
</evidence>
<comment type="caution">
    <text evidence="1">The sequence shown here is derived from an EMBL/GenBank/DDBJ whole genome shotgun (WGS) entry which is preliminary data.</text>
</comment>
<keyword evidence="2" id="KW-1185">Reference proteome</keyword>
<dbReference type="Proteomes" id="UP001519460">
    <property type="component" value="Unassembled WGS sequence"/>
</dbReference>
<organism evidence="1 2">
    <name type="scientific">Batillaria attramentaria</name>
    <dbReference type="NCBI Taxonomy" id="370345"/>
    <lineage>
        <taxon>Eukaryota</taxon>
        <taxon>Metazoa</taxon>
        <taxon>Spiralia</taxon>
        <taxon>Lophotrochozoa</taxon>
        <taxon>Mollusca</taxon>
        <taxon>Gastropoda</taxon>
        <taxon>Caenogastropoda</taxon>
        <taxon>Sorbeoconcha</taxon>
        <taxon>Cerithioidea</taxon>
        <taxon>Batillariidae</taxon>
        <taxon>Batillaria</taxon>
    </lineage>
</organism>
<gene>
    <name evidence="1" type="ORF">BaRGS_00023569</name>
</gene>
<reference evidence="1 2" key="1">
    <citation type="journal article" date="2023" name="Sci. Data">
        <title>Genome assembly of the Korean intertidal mud-creeper Batillaria attramentaria.</title>
        <authorList>
            <person name="Patra A.K."/>
            <person name="Ho P.T."/>
            <person name="Jun S."/>
            <person name="Lee S.J."/>
            <person name="Kim Y."/>
            <person name="Won Y.J."/>
        </authorList>
    </citation>
    <scope>NUCLEOTIDE SEQUENCE [LARGE SCALE GENOMIC DNA]</scope>
    <source>
        <strain evidence="1">Wonlab-2016</strain>
    </source>
</reference>
<evidence type="ECO:0000313" key="1">
    <source>
        <dbReference type="EMBL" id="KAK7485159.1"/>
    </source>
</evidence>
<dbReference type="AlphaFoldDB" id="A0ABD0KDH5"/>
<proteinExistence type="predicted"/>
<sequence length="78" mass="9199">MKGEWAFSVERFRSITDQEMVRILVRLSSYQRNDPRKAAVVYGVMVLCRRNEPVSIIYSSLEYYTHDMLAQNYRGVGF</sequence>
<name>A0ABD0KDH5_9CAEN</name>